<feature type="domain" description="YutG/PgpA" evidence="2">
    <location>
        <begin position="8"/>
        <end position="153"/>
    </location>
</feature>
<gene>
    <name evidence="3" type="ORF">MNB_SV-4-1179</name>
</gene>
<feature type="transmembrane region" description="Helical" evidence="1">
    <location>
        <begin position="98"/>
        <end position="114"/>
    </location>
</feature>
<keyword evidence="1" id="KW-0812">Transmembrane</keyword>
<evidence type="ECO:0000259" key="2">
    <source>
        <dbReference type="Pfam" id="PF04608"/>
    </source>
</evidence>
<dbReference type="InterPro" id="IPR007686">
    <property type="entry name" value="YutG/PgpA"/>
</dbReference>
<keyword evidence="1" id="KW-1133">Transmembrane helix</keyword>
<feature type="transmembrane region" description="Helical" evidence="1">
    <location>
        <begin position="135"/>
        <end position="158"/>
    </location>
</feature>
<dbReference type="SUPFAM" id="SSF101307">
    <property type="entry name" value="YutG-like"/>
    <property type="match status" value="1"/>
</dbReference>
<keyword evidence="1" id="KW-0472">Membrane</keyword>
<protein>
    <submittedName>
        <fullName evidence="3">Phosphatidylglycerophosphatase A</fullName>
        <ecNumber evidence="3">3.1.3.27</ecNumber>
    </submittedName>
</protein>
<reference evidence="3" key="1">
    <citation type="submission" date="2016-10" db="EMBL/GenBank/DDBJ databases">
        <authorList>
            <person name="de Groot N.N."/>
        </authorList>
    </citation>
    <scope>NUCLEOTIDE SEQUENCE</scope>
</reference>
<sequence>MKKQTSFVTLFGIGGVSGTPIIIFILSLATAAGVLYTLGMETLFMLTLLFAIVGIFESNKYLSSHSSAKEQIVINDIVGIWLAVMTTLPTASTLPSPYATWGGMVLAALAYWLFSTWKPSTIGWMHHNLKGGLGVMLSSVIAGIAGGLLSVIVLMGVAKLF</sequence>
<feature type="transmembrane region" description="Helical" evidence="1">
    <location>
        <begin position="35"/>
        <end position="56"/>
    </location>
</feature>
<proteinExistence type="predicted"/>
<evidence type="ECO:0000256" key="1">
    <source>
        <dbReference type="SAM" id="Phobius"/>
    </source>
</evidence>
<organism evidence="3">
    <name type="scientific">hydrothermal vent metagenome</name>
    <dbReference type="NCBI Taxonomy" id="652676"/>
    <lineage>
        <taxon>unclassified sequences</taxon>
        <taxon>metagenomes</taxon>
        <taxon>ecological metagenomes</taxon>
    </lineage>
</organism>
<dbReference type="GO" id="GO:0008962">
    <property type="term" value="F:phosphatidylglycerophosphatase activity"/>
    <property type="evidence" value="ECO:0007669"/>
    <property type="project" value="UniProtKB-EC"/>
</dbReference>
<dbReference type="EMBL" id="FPIB01000007">
    <property type="protein sequence ID" value="SFV89999.1"/>
    <property type="molecule type" value="Genomic_DNA"/>
</dbReference>
<dbReference type="PANTHER" id="PTHR36305">
    <property type="entry name" value="PHOSPHATIDYLGLYCEROPHOSPHATASE A"/>
    <property type="match status" value="1"/>
</dbReference>
<feature type="transmembrane region" description="Helical" evidence="1">
    <location>
        <begin position="7"/>
        <end position="29"/>
    </location>
</feature>
<keyword evidence="3" id="KW-0378">Hydrolase</keyword>
<feature type="transmembrane region" description="Helical" evidence="1">
    <location>
        <begin position="72"/>
        <end position="92"/>
    </location>
</feature>
<dbReference type="Pfam" id="PF04608">
    <property type="entry name" value="PgpA"/>
    <property type="match status" value="1"/>
</dbReference>
<dbReference type="AlphaFoldDB" id="A0A1W1E7V7"/>
<dbReference type="EC" id="3.1.3.27" evidence="3"/>
<dbReference type="InterPro" id="IPR026037">
    <property type="entry name" value="PgpA"/>
</dbReference>
<dbReference type="PANTHER" id="PTHR36305:SF1">
    <property type="entry name" value="PHOSPHATIDYLGLYCEROPHOSPHATASE A"/>
    <property type="match status" value="1"/>
</dbReference>
<evidence type="ECO:0000313" key="3">
    <source>
        <dbReference type="EMBL" id="SFV89999.1"/>
    </source>
</evidence>
<dbReference type="GO" id="GO:0006629">
    <property type="term" value="P:lipid metabolic process"/>
    <property type="evidence" value="ECO:0007669"/>
    <property type="project" value="InterPro"/>
</dbReference>
<name>A0A1W1E7V7_9ZZZZ</name>
<dbReference type="InterPro" id="IPR036681">
    <property type="entry name" value="PgpA-like_sf"/>
</dbReference>
<accession>A0A1W1E7V7</accession>